<proteinExistence type="predicted"/>
<dbReference type="InterPro" id="IPR014001">
    <property type="entry name" value="Helicase_ATP-bd"/>
</dbReference>
<evidence type="ECO:0000256" key="2">
    <source>
        <dbReference type="ARBA" id="ARBA00022801"/>
    </source>
</evidence>
<dbReference type="AlphaFoldDB" id="A0A9P8IDJ5"/>
<evidence type="ECO:0000256" key="1">
    <source>
        <dbReference type="ARBA" id="ARBA00022741"/>
    </source>
</evidence>
<accession>A0A9P8IDJ5</accession>
<dbReference type="SMART" id="SM00490">
    <property type="entry name" value="HELICc"/>
    <property type="match status" value="1"/>
</dbReference>
<keyword evidence="3" id="KW-0067">ATP-binding</keyword>
<dbReference type="InterPro" id="IPR000330">
    <property type="entry name" value="SNF2_N"/>
</dbReference>
<dbReference type="CDD" id="cd18793">
    <property type="entry name" value="SF2_C_SNF"/>
    <property type="match status" value="1"/>
</dbReference>
<dbReference type="Proteomes" id="UP000698800">
    <property type="component" value="Unassembled WGS sequence"/>
</dbReference>
<dbReference type="GO" id="GO:0005524">
    <property type="term" value="F:ATP binding"/>
    <property type="evidence" value="ECO:0007669"/>
    <property type="project" value="UniProtKB-KW"/>
</dbReference>
<feature type="compositionally biased region" description="Basic and acidic residues" evidence="4">
    <location>
        <begin position="557"/>
        <end position="572"/>
    </location>
</feature>
<dbReference type="GO" id="GO:0016787">
    <property type="term" value="F:hydrolase activity"/>
    <property type="evidence" value="ECO:0007669"/>
    <property type="project" value="UniProtKB-KW"/>
</dbReference>
<reference evidence="7" key="1">
    <citation type="submission" date="2021-03" db="EMBL/GenBank/DDBJ databases">
        <title>Comparative genomics and phylogenomic investigation of the class Geoglossomycetes provide insights into ecological specialization and systematics.</title>
        <authorList>
            <person name="Melie T."/>
            <person name="Pirro S."/>
            <person name="Miller A.N."/>
            <person name="Quandt A."/>
        </authorList>
    </citation>
    <scope>NUCLEOTIDE SEQUENCE</scope>
    <source>
        <strain evidence="7">GBOQ0MN5Z8</strain>
    </source>
</reference>
<evidence type="ECO:0000313" key="7">
    <source>
        <dbReference type="EMBL" id="KAH0544431.1"/>
    </source>
</evidence>
<dbReference type="Pfam" id="PF00271">
    <property type="entry name" value="Helicase_C"/>
    <property type="match status" value="1"/>
</dbReference>
<keyword evidence="1" id="KW-0547">Nucleotide-binding</keyword>
<dbReference type="InterPro" id="IPR049730">
    <property type="entry name" value="SNF2/RAD54-like_C"/>
</dbReference>
<protein>
    <submittedName>
        <fullName evidence="7">Uncharacterized protein</fullName>
    </submittedName>
</protein>
<dbReference type="InterPro" id="IPR038718">
    <property type="entry name" value="SNF2-like_sf"/>
</dbReference>
<feature type="region of interest" description="Disordered" evidence="4">
    <location>
        <begin position="102"/>
        <end position="126"/>
    </location>
</feature>
<dbReference type="PANTHER" id="PTHR45626">
    <property type="entry name" value="TRANSCRIPTION TERMINATION FACTOR 2-RELATED"/>
    <property type="match status" value="1"/>
</dbReference>
<comment type="caution">
    <text evidence="7">The sequence shown here is derived from an EMBL/GenBank/DDBJ whole genome shotgun (WGS) entry which is preliminary data.</text>
</comment>
<feature type="domain" description="Helicase C-terminal" evidence="6">
    <location>
        <begin position="653"/>
        <end position="804"/>
    </location>
</feature>
<feature type="compositionally biased region" description="Acidic residues" evidence="4">
    <location>
        <begin position="599"/>
        <end position="618"/>
    </location>
</feature>
<evidence type="ECO:0000256" key="3">
    <source>
        <dbReference type="ARBA" id="ARBA00022840"/>
    </source>
</evidence>
<feature type="domain" description="Helicase ATP-binding" evidence="5">
    <location>
        <begin position="196"/>
        <end position="387"/>
    </location>
</feature>
<evidence type="ECO:0000256" key="4">
    <source>
        <dbReference type="SAM" id="MobiDB-lite"/>
    </source>
</evidence>
<feature type="region of interest" description="Disordered" evidence="4">
    <location>
        <begin position="557"/>
        <end position="618"/>
    </location>
</feature>
<evidence type="ECO:0000259" key="6">
    <source>
        <dbReference type="PROSITE" id="PS51194"/>
    </source>
</evidence>
<dbReference type="SUPFAM" id="SSF52540">
    <property type="entry name" value="P-loop containing nucleoside triphosphate hydrolases"/>
    <property type="match status" value="2"/>
</dbReference>
<evidence type="ECO:0000313" key="8">
    <source>
        <dbReference type="Proteomes" id="UP000698800"/>
    </source>
</evidence>
<dbReference type="PROSITE" id="PS51192">
    <property type="entry name" value="HELICASE_ATP_BIND_1"/>
    <property type="match status" value="1"/>
</dbReference>
<dbReference type="GO" id="GO:0008094">
    <property type="term" value="F:ATP-dependent activity, acting on DNA"/>
    <property type="evidence" value="ECO:0007669"/>
    <property type="project" value="TreeGrafter"/>
</dbReference>
<organism evidence="7 8">
    <name type="scientific">Glutinoglossum americanum</name>
    <dbReference type="NCBI Taxonomy" id="1670608"/>
    <lineage>
        <taxon>Eukaryota</taxon>
        <taxon>Fungi</taxon>
        <taxon>Dikarya</taxon>
        <taxon>Ascomycota</taxon>
        <taxon>Pezizomycotina</taxon>
        <taxon>Geoglossomycetes</taxon>
        <taxon>Geoglossales</taxon>
        <taxon>Geoglossaceae</taxon>
        <taxon>Glutinoglossum</taxon>
    </lineage>
</organism>
<dbReference type="OrthoDB" id="5399953at2759"/>
<name>A0A9P8IDJ5_9PEZI</name>
<dbReference type="PANTHER" id="PTHR45626:SF11">
    <property type="entry name" value="FAMILY HELICASE, PUTATIVE (AFU_ORTHOLOGUE AFUA_5G06590)-RELATED"/>
    <property type="match status" value="1"/>
</dbReference>
<dbReference type="InterPro" id="IPR001650">
    <property type="entry name" value="Helicase_C-like"/>
</dbReference>
<sequence length="820" mass="91803">MALLDVLIEDPQRRAAALDSCTGPQFGLQVVESYVELVSNIIKHIEPGNFLLPSSISAATLDHKSDTDTDMESERGSNLDFQATSQDLHSDEVLDDVIELGSDSTYRNEGDSSESESDTDEFSADEMQDEDIDEAVGEGDIVVAGNVMRVHDYLGSEYSNRIRDLYAVAPMLPTALPELSTEPRSWQLDLATKINHCCQGPNRGCIVADEMGLGKTLGTLLALQLSRKAVPGIFDLVVTTKSCVPQCLFQDLQPRVFVLEDPKMTATKLLDADYDIVICSYGFLRSQYRLLQNFKRDMQMIDKAGSKPGAKIPRRPTLSLFSELYRDLDMPIRHIVLDEVQYAKKEHGVAHKAVKSLYYSRNIMLSGTFLSNKWHDVFGVLDFLPGHPFQTRRGFMHTFGTRFDRTWLDPAPTKRARLVKFLMAITIARPSKLLKLPGKNVVAKEFKLGEEQANIVFHYVSKFFECLRFEGITAGRNMIQNDKAMKAMSFAVRAQQHAAHPALIKQKRQSQPYDTFATEVVATSLRGKLIDGGTLGTAERLEVKRLVDAMIFGKSKDRATTDRGNNTRKEKSSNQGEGNNLQEGDKLQEGGGSQGEGSDFQEEESELEEEESDTDEELLEKITKTNSRLAWLTTVRGMPDKVLLSPRVTAIIDIYQHILKGTPSAKIVIFSKFLRFLDILEQALQRKSKPNQAILRFDGTLDNEERTAVKSRFNNIKSSVILLISSGAGGAGLNLASGEHIVRCEPWWNANDERQADCRLYRQGQEKTVFVWAVTASNSSIDILIETIRDAKIKTIEEIMKPLRHFPGDPISIPEIAKHY</sequence>
<dbReference type="GO" id="GO:0006281">
    <property type="term" value="P:DNA repair"/>
    <property type="evidence" value="ECO:0007669"/>
    <property type="project" value="TreeGrafter"/>
</dbReference>
<feature type="compositionally biased region" description="Acidic residues" evidence="4">
    <location>
        <begin position="111"/>
        <end position="126"/>
    </location>
</feature>
<dbReference type="InterPro" id="IPR050628">
    <property type="entry name" value="SNF2_RAD54_helicase_TF"/>
</dbReference>
<gene>
    <name evidence="7" type="ORF">FGG08_001458</name>
</gene>
<dbReference type="EMBL" id="JAGHQL010000019">
    <property type="protein sequence ID" value="KAH0544431.1"/>
    <property type="molecule type" value="Genomic_DNA"/>
</dbReference>
<dbReference type="Gene3D" id="3.40.50.10810">
    <property type="entry name" value="Tandem AAA-ATPase domain"/>
    <property type="match status" value="2"/>
</dbReference>
<dbReference type="GO" id="GO:0005634">
    <property type="term" value="C:nucleus"/>
    <property type="evidence" value="ECO:0007669"/>
    <property type="project" value="TreeGrafter"/>
</dbReference>
<dbReference type="Gene3D" id="3.40.50.300">
    <property type="entry name" value="P-loop containing nucleotide triphosphate hydrolases"/>
    <property type="match status" value="1"/>
</dbReference>
<keyword evidence="2" id="KW-0378">Hydrolase</keyword>
<dbReference type="PROSITE" id="PS51194">
    <property type="entry name" value="HELICASE_CTER"/>
    <property type="match status" value="1"/>
</dbReference>
<dbReference type="InterPro" id="IPR027417">
    <property type="entry name" value="P-loop_NTPase"/>
</dbReference>
<dbReference type="Pfam" id="PF00176">
    <property type="entry name" value="SNF2-rel_dom"/>
    <property type="match status" value="2"/>
</dbReference>
<feature type="compositionally biased region" description="Polar residues" evidence="4">
    <location>
        <begin position="573"/>
        <end position="582"/>
    </location>
</feature>
<evidence type="ECO:0000259" key="5">
    <source>
        <dbReference type="PROSITE" id="PS51192"/>
    </source>
</evidence>
<keyword evidence="8" id="KW-1185">Reference proteome</keyword>
<dbReference type="SMART" id="SM00487">
    <property type="entry name" value="DEXDc"/>
    <property type="match status" value="1"/>
</dbReference>